<organism evidence="1 2">
    <name type="scientific">Plakobranchus ocellatus</name>
    <dbReference type="NCBI Taxonomy" id="259542"/>
    <lineage>
        <taxon>Eukaryota</taxon>
        <taxon>Metazoa</taxon>
        <taxon>Spiralia</taxon>
        <taxon>Lophotrochozoa</taxon>
        <taxon>Mollusca</taxon>
        <taxon>Gastropoda</taxon>
        <taxon>Heterobranchia</taxon>
        <taxon>Euthyneura</taxon>
        <taxon>Panpulmonata</taxon>
        <taxon>Sacoglossa</taxon>
        <taxon>Placobranchoidea</taxon>
        <taxon>Plakobranchidae</taxon>
        <taxon>Plakobranchus</taxon>
    </lineage>
</organism>
<accession>A0AAV3ZAX0</accession>
<name>A0AAV3ZAX0_9GAST</name>
<reference evidence="1 2" key="1">
    <citation type="journal article" date="2021" name="Elife">
        <title>Chloroplast acquisition without the gene transfer in kleptoplastic sea slugs, Plakobranchus ocellatus.</title>
        <authorList>
            <person name="Maeda T."/>
            <person name="Takahashi S."/>
            <person name="Yoshida T."/>
            <person name="Shimamura S."/>
            <person name="Takaki Y."/>
            <person name="Nagai Y."/>
            <person name="Toyoda A."/>
            <person name="Suzuki Y."/>
            <person name="Arimoto A."/>
            <person name="Ishii H."/>
            <person name="Satoh N."/>
            <person name="Nishiyama T."/>
            <person name="Hasebe M."/>
            <person name="Maruyama T."/>
            <person name="Minagawa J."/>
            <person name="Obokata J."/>
            <person name="Shigenobu S."/>
        </authorList>
    </citation>
    <scope>NUCLEOTIDE SEQUENCE [LARGE SCALE GENOMIC DNA]</scope>
</reference>
<protein>
    <submittedName>
        <fullName evidence="1">Uncharacterized protein</fullName>
    </submittedName>
</protein>
<comment type="caution">
    <text evidence="1">The sequence shown here is derived from an EMBL/GenBank/DDBJ whole genome shotgun (WGS) entry which is preliminary data.</text>
</comment>
<sequence length="108" mass="11608">MACSHNYDSLIGSNDSNSSNIHPEYINTTVTNFTSAAAAVATAATINTTTITMTTTTKNNNKMTTKLTFRNEWYVFVPGDGGTVAEIFRDPSVASSSPSTCAWFERAP</sequence>
<dbReference type="AlphaFoldDB" id="A0AAV3ZAX0"/>
<gene>
    <name evidence="1" type="ORF">PoB_001813700</name>
</gene>
<proteinExistence type="predicted"/>
<dbReference type="Proteomes" id="UP000735302">
    <property type="component" value="Unassembled WGS sequence"/>
</dbReference>
<dbReference type="EMBL" id="BLXT01002155">
    <property type="protein sequence ID" value="GFN91631.1"/>
    <property type="molecule type" value="Genomic_DNA"/>
</dbReference>
<keyword evidence="2" id="KW-1185">Reference proteome</keyword>
<evidence type="ECO:0000313" key="1">
    <source>
        <dbReference type="EMBL" id="GFN91631.1"/>
    </source>
</evidence>
<evidence type="ECO:0000313" key="2">
    <source>
        <dbReference type="Proteomes" id="UP000735302"/>
    </source>
</evidence>